<dbReference type="InterPro" id="IPR051045">
    <property type="entry name" value="TonB-dependent_transducer"/>
</dbReference>
<evidence type="ECO:0000313" key="4">
    <source>
        <dbReference type="EMBL" id="SES82098.1"/>
    </source>
</evidence>
<keyword evidence="1" id="KW-0812">Transmembrane</keyword>
<dbReference type="Proteomes" id="UP000023772">
    <property type="component" value="Chromosome"/>
</dbReference>
<feature type="transmembrane region" description="Helical" evidence="1">
    <location>
        <begin position="37"/>
        <end position="56"/>
    </location>
</feature>
<name>X5DFW2_9BACT</name>
<evidence type="ECO:0000313" key="6">
    <source>
        <dbReference type="Proteomes" id="UP000181981"/>
    </source>
</evidence>
<organism evidence="4 6">
    <name type="scientific">Draconibacterium orientale</name>
    <dbReference type="NCBI Taxonomy" id="1168034"/>
    <lineage>
        <taxon>Bacteria</taxon>
        <taxon>Pseudomonadati</taxon>
        <taxon>Bacteroidota</taxon>
        <taxon>Bacteroidia</taxon>
        <taxon>Marinilabiliales</taxon>
        <taxon>Prolixibacteraceae</taxon>
        <taxon>Draconibacterium</taxon>
    </lineage>
</organism>
<proteinExistence type="predicted"/>
<dbReference type="InterPro" id="IPR008756">
    <property type="entry name" value="Peptidase_M56"/>
</dbReference>
<dbReference type="PANTHER" id="PTHR33446">
    <property type="entry name" value="PROTEIN TONB-RELATED"/>
    <property type="match status" value="1"/>
</dbReference>
<dbReference type="RefSeq" id="WP_038557485.1">
    <property type="nucleotide sequence ID" value="NZ_FOHT01000002.1"/>
</dbReference>
<feature type="transmembrane region" description="Helical" evidence="1">
    <location>
        <begin position="272"/>
        <end position="290"/>
    </location>
</feature>
<dbReference type="Pfam" id="PF13715">
    <property type="entry name" value="CarbopepD_reg_2"/>
    <property type="match status" value="1"/>
</dbReference>
<dbReference type="eggNOG" id="COG0810">
    <property type="taxonomic scope" value="Bacteria"/>
</dbReference>
<sequence length="528" mass="59294">METSLFYLVNASGGIVLFYLVYWLFLRNETFHAANRWFLVGSLLLAILLPLVPVRYEVLIEASEGAKTGAHTIADTFKNIPVFKGAEESATTFGWQQAILLIYLTGAAIFLLRLLTQTAVLIHLMIKYRVTSLNGMRVVENEKYGLPFSFFNIVFINPKFHTQDDLPEILAHEKVHIREHHWFDLLFIELLTVIFWFNPFIWMFERAIKQNHEYLADKGVLAQGHTVGRYQALLVNQLMGMQIIGITNNLNFALSTNRLKMMTKKKTSAHRLIRFTWALPALALLLFAFAEPNYRMQELNETEIADQETSATKTLKISGLVVDENDEPLPGTSVVVKGGTTGCVSDLQGRFTLEVPEKTAIVLSFVGKKTIIDDYMGILSGKDGEVYKRTYKMEDEIIGIGLATELLAVNDNDKMAPPPPPPPPPSNDEMFYIVEDMPNYPGGSEALNNFVYKMQNKLASAKNIKGKAKVLFTVNAKGEVSDIKIVEQDNDAAAKGAYTIASEMPDWVPGKQRGKAVPVKYMLPVEFK</sequence>
<dbReference type="CDD" id="cd07341">
    <property type="entry name" value="M56_BlaR1_MecR1_like"/>
    <property type="match status" value="1"/>
</dbReference>
<dbReference type="GO" id="GO:0031992">
    <property type="term" value="F:energy transducer activity"/>
    <property type="evidence" value="ECO:0007669"/>
    <property type="project" value="TreeGrafter"/>
</dbReference>
<evidence type="ECO:0000256" key="1">
    <source>
        <dbReference type="SAM" id="Phobius"/>
    </source>
</evidence>
<dbReference type="EMBL" id="CP007451">
    <property type="protein sequence ID" value="AHW61803.1"/>
    <property type="molecule type" value="Genomic_DNA"/>
</dbReference>
<dbReference type="eggNOG" id="COG4219">
    <property type="taxonomic scope" value="Bacteria"/>
</dbReference>
<dbReference type="Pfam" id="PF05569">
    <property type="entry name" value="Peptidase_M56"/>
    <property type="match status" value="1"/>
</dbReference>
<dbReference type="PANTHER" id="PTHR33446:SF2">
    <property type="entry name" value="PROTEIN TONB"/>
    <property type="match status" value="1"/>
</dbReference>
<evidence type="ECO:0000313" key="3">
    <source>
        <dbReference type="EMBL" id="AHW61803.1"/>
    </source>
</evidence>
<gene>
    <name evidence="3" type="ORF">FH5T_08555</name>
    <name evidence="4" type="ORF">SAMN05444285_102177</name>
</gene>
<feature type="transmembrane region" description="Helical" evidence="1">
    <location>
        <begin position="100"/>
        <end position="126"/>
    </location>
</feature>
<evidence type="ECO:0000313" key="5">
    <source>
        <dbReference type="Proteomes" id="UP000023772"/>
    </source>
</evidence>
<accession>X5DFW2</accession>
<dbReference type="OrthoDB" id="9814002at2"/>
<dbReference type="STRING" id="1168034.FH5T_08555"/>
<dbReference type="Gene3D" id="3.30.1150.10">
    <property type="match status" value="1"/>
</dbReference>
<keyword evidence="1" id="KW-1133">Transmembrane helix</keyword>
<reference evidence="3 5" key="1">
    <citation type="submission" date="2014-03" db="EMBL/GenBank/DDBJ databases">
        <title>Complete genome sequence of a deeply braunched marine Bacteroidia bacterium Draconibacterium orientale type strain FH5T.</title>
        <authorList>
            <person name="Li X."/>
            <person name="Wang X."/>
            <person name="Xie Z."/>
            <person name="Du Z."/>
            <person name="Chen G."/>
        </authorList>
    </citation>
    <scope>NUCLEOTIDE SEQUENCE [LARGE SCALE GENOMIC DNA]</scope>
    <source>
        <strain evidence="3 5">FH5</strain>
    </source>
</reference>
<keyword evidence="5" id="KW-1185">Reference proteome</keyword>
<feature type="transmembrane region" description="Helical" evidence="1">
    <location>
        <begin position="182"/>
        <end position="204"/>
    </location>
</feature>
<feature type="transmembrane region" description="Helical" evidence="1">
    <location>
        <begin position="6"/>
        <end position="25"/>
    </location>
</feature>
<protein>
    <submittedName>
        <fullName evidence="4">Outer membrane transport energization protein TonB</fullName>
    </submittedName>
</protein>
<dbReference type="Proteomes" id="UP000181981">
    <property type="component" value="Unassembled WGS sequence"/>
</dbReference>
<keyword evidence="1" id="KW-0472">Membrane</keyword>
<dbReference type="SUPFAM" id="SSF49464">
    <property type="entry name" value="Carboxypeptidase regulatory domain-like"/>
    <property type="match status" value="1"/>
</dbReference>
<feature type="transmembrane region" description="Helical" evidence="1">
    <location>
        <begin position="230"/>
        <end position="251"/>
    </location>
</feature>
<dbReference type="PROSITE" id="PS52015">
    <property type="entry name" value="TONB_CTD"/>
    <property type="match status" value="1"/>
</dbReference>
<dbReference type="SUPFAM" id="SSF74653">
    <property type="entry name" value="TolA/TonB C-terminal domain"/>
    <property type="match status" value="1"/>
</dbReference>
<dbReference type="HOGENOM" id="CLU_013798_1_1_10"/>
<dbReference type="Pfam" id="PF03544">
    <property type="entry name" value="TonB_C"/>
    <property type="match status" value="1"/>
</dbReference>
<dbReference type="KEGG" id="dori:FH5T_08555"/>
<dbReference type="EMBL" id="FOHT01000002">
    <property type="protein sequence ID" value="SES82098.1"/>
    <property type="molecule type" value="Genomic_DNA"/>
</dbReference>
<evidence type="ECO:0000259" key="2">
    <source>
        <dbReference type="PROSITE" id="PS52015"/>
    </source>
</evidence>
<dbReference type="InterPro" id="IPR037682">
    <property type="entry name" value="TonB_C"/>
</dbReference>
<feature type="domain" description="TonB C-terminal" evidence="2">
    <location>
        <begin position="440"/>
        <end position="528"/>
    </location>
</feature>
<reference evidence="4 6" key="2">
    <citation type="submission" date="2016-10" db="EMBL/GenBank/DDBJ databases">
        <authorList>
            <person name="de Groot N.N."/>
        </authorList>
    </citation>
    <scope>NUCLEOTIDE SEQUENCE [LARGE SCALE GENOMIC DNA]</scope>
    <source>
        <strain evidence="4 6">DSM 25947</strain>
    </source>
</reference>
<dbReference type="AlphaFoldDB" id="X5DFW2"/>
<dbReference type="InterPro" id="IPR008969">
    <property type="entry name" value="CarboxyPept-like_regulatory"/>
</dbReference>
<dbReference type="GO" id="GO:0098797">
    <property type="term" value="C:plasma membrane protein complex"/>
    <property type="evidence" value="ECO:0007669"/>
    <property type="project" value="TreeGrafter"/>
</dbReference>
<dbReference type="GO" id="GO:0055085">
    <property type="term" value="P:transmembrane transport"/>
    <property type="evidence" value="ECO:0007669"/>
    <property type="project" value="InterPro"/>
</dbReference>